<proteinExistence type="predicted"/>
<reference evidence="1 2" key="1">
    <citation type="submission" date="2018-06" db="EMBL/GenBank/DDBJ databases">
        <authorList>
            <consortium name="Pathogen Informatics"/>
            <person name="Doyle S."/>
        </authorList>
    </citation>
    <scope>NUCLEOTIDE SEQUENCE [LARGE SCALE GENOMIC DNA]</scope>
    <source>
        <strain evidence="1 2">NCTC10719</strain>
    </source>
</reference>
<sequence>MENIDWDKILSDFKSYEGTISNFCKENNISKQQFYYKRKKSNMINKTVFHEIDFTKEENLKNNSENVEIRINLGQINIYVPSDNIKLIANVIKEFSKSC</sequence>
<dbReference type="EMBL" id="UAWG01000019">
    <property type="protein sequence ID" value="SQB60686.1"/>
    <property type="molecule type" value="Genomic_DNA"/>
</dbReference>
<gene>
    <name evidence="1" type="ORF">NCTC10719_02341</name>
</gene>
<dbReference type="Proteomes" id="UP000249986">
    <property type="component" value="Unassembled WGS sequence"/>
</dbReference>
<evidence type="ECO:0000313" key="1">
    <source>
        <dbReference type="EMBL" id="SQB60686.1"/>
    </source>
</evidence>
<dbReference type="NCBIfam" id="NF047593">
    <property type="entry name" value="IS66_ISAeme5_TnpA"/>
    <property type="match status" value="1"/>
</dbReference>
<evidence type="ECO:0000313" key="2">
    <source>
        <dbReference type="Proteomes" id="UP000249986"/>
    </source>
</evidence>
<organism evidence="1 2">
    <name type="scientific">Clostridium perfringens</name>
    <dbReference type="NCBI Taxonomy" id="1502"/>
    <lineage>
        <taxon>Bacteria</taxon>
        <taxon>Bacillati</taxon>
        <taxon>Bacillota</taxon>
        <taxon>Clostridia</taxon>
        <taxon>Eubacteriales</taxon>
        <taxon>Clostridiaceae</taxon>
        <taxon>Clostridium</taxon>
    </lineage>
</organism>
<name>A0A2X2Y8A8_CLOPF</name>
<protein>
    <submittedName>
        <fullName evidence="1">Uncharacterized protein</fullName>
    </submittedName>
</protein>
<dbReference type="AlphaFoldDB" id="A0A2X2Y8A8"/>
<dbReference type="RefSeq" id="WP_164789553.1">
    <property type="nucleotide sequence ID" value="NZ_CATNYD010000001.1"/>
</dbReference>
<accession>A0A2X2Y8A8</accession>